<keyword evidence="9" id="KW-1185">Reference proteome</keyword>
<proteinExistence type="predicted"/>
<evidence type="ECO:0000256" key="4">
    <source>
        <dbReference type="ARBA" id="ARBA00022840"/>
    </source>
</evidence>
<evidence type="ECO:0000256" key="5">
    <source>
        <dbReference type="ARBA" id="ARBA00022967"/>
    </source>
</evidence>
<evidence type="ECO:0000313" key="8">
    <source>
        <dbReference type="EMBL" id="VEJ49487.1"/>
    </source>
</evidence>
<sequence length="254" mass="28166">MMQADTLFSVRRVVLNKKGRLILDVPQLDLPKGCHTAVIGPNGAGKSTLLRGLLGAWGGDIRLQGMPIAEALKAGSLAWVGQHGQYTLPLTVRDYVLLGRYPHGGWFDMPSSQHIPEVEPLLAAFDLSHLAEQRIGSLSGGEQQRANLVRALLQQAPVLLLDEPCNHLDIRHQHGLMQYLKQNKQSFSAVMVLHDLNMAAHYADYIVLLDQGRLVAAGTPEEVMTAERLSGVYRWPVRRTEEDGKLHFRMDMVA</sequence>
<protein>
    <submittedName>
        <fullName evidence="8">ABC transporter ATP-binding protein</fullName>
        <ecNumber evidence="8">3.6.3.-</ecNumber>
    </submittedName>
</protein>
<dbReference type="STRING" id="28091.SAMEA3174300_00898"/>
<name>A0A3S4Z1M2_9NEIS</name>
<evidence type="ECO:0000313" key="9">
    <source>
        <dbReference type="Proteomes" id="UP000272771"/>
    </source>
</evidence>
<evidence type="ECO:0000256" key="3">
    <source>
        <dbReference type="ARBA" id="ARBA00022741"/>
    </source>
</evidence>
<dbReference type="GO" id="GO:0016887">
    <property type="term" value="F:ATP hydrolysis activity"/>
    <property type="evidence" value="ECO:0007669"/>
    <property type="project" value="InterPro"/>
</dbReference>
<gene>
    <name evidence="8" type="primary">hmuV_2</name>
    <name evidence="8" type="ORF">NCTC12742_00212</name>
</gene>
<keyword evidence="4 8" id="KW-0067">ATP-binding</keyword>
<dbReference type="EMBL" id="LR134533">
    <property type="protein sequence ID" value="VEJ49487.1"/>
    <property type="molecule type" value="Genomic_DNA"/>
</dbReference>
<dbReference type="Gene3D" id="3.40.50.300">
    <property type="entry name" value="P-loop containing nucleotide triphosphate hydrolases"/>
    <property type="match status" value="1"/>
</dbReference>
<dbReference type="PANTHER" id="PTHR42794:SF1">
    <property type="entry name" value="HEMIN IMPORT ATP-BINDING PROTEIN HMUV"/>
    <property type="match status" value="1"/>
</dbReference>
<keyword evidence="2" id="KW-1003">Cell membrane</keyword>
<dbReference type="RefSeq" id="WP_004284134.1">
    <property type="nucleotide sequence ID" value="NZ_CAUJRG010000003.1"/>
</dbReference>
<dbReference type="SMART" id="SM00382">
    <property type="entry name" value="AAA"/>
    <property type="match status" value="1"/>
</dbReference>
<dbReference type="Proteomes" id="UP000272771">
    <property type="component" value="Chromosome"/>
</dbReference>
<dbReference type="GO" id="GO:0005524">
    <property type="term" value="F:ATP binding"/>
    <property type="evidence" value="ECO:0007669"/>
    <property type="project" value="UniProtKB-KW"/>
</dbReference>
<evidence type="ECO:0000259" key="7">
    <source>
        <dbReference type="PROSITE" id="PS50893"/>
    </source>
</evidence>
<feature type="domain" description="ABC transporter" evidence="7">
    <location>
        <begin position="2"/>
        <end position="236"/>
    </location>
</feature>
<organism evidence="8 9">
    <name type="scientific">Neisseria weaveri</name>
    <dbReference type="NCBI Taxonomy" id="28091"/>
    <lineage>
        <taxon>Bacteria</taxon>
        <taxon>Pseudomonadati</taxon>
        <taxon>Pseudomonadota</taxon>
        <taxon>Betaproteobacteria</taxon>
        <taxon>Neisseriales</taxon>
        <taxon>Neisseriaceae</taxon>
        <taxon>Neisseria</taxon>
    </lineage>
</organism>
<evidence type="ECO:0000256" key="1">
    <source>
        <dbReference type="ARBA" id="ARBA00022448"/>
    </source>
</evidence>
<keyword evidence="3" id="KW-0547">Nucleotide-binding</keyword>
<dbReference type="PROSITE" id="PS50893">
    <property type="entry name" value="ABC_TRANSPORTER_2"/>
    <property type="match status" value="1"/>
</dbReference>
<dbReference type="SUPFAM" id="SSF52540">
    <property type="entry name" value="P-loop containing nucleoside triphosphate hydrolases"/>
    <property type="match status" value="1"/>
</dbReference>
<reference evidence="8 9" key="1">
    <citation type="submission" date="2018-12" db="EMBL/GenBank/DDBJ databases">
        <authorList>
            <consortium name="Pathogen Informatics"/>
        </authorList>
    </citation>
    <scope>NUCLEOTIDE SEQUENCE [LARGE SCALE GENOMIC DNA]</scope>
    <source>
        <strain evidence="8 9">NCTC12742</strain>
    </source>
</reference>
<keyword evidence="1" id="KW-0813">Transport</keyword>
<keyword evidence="2" id="KW-0472">Membrane</keyword>
<dbReference type="OrthoDB" id="5296765at2"/>
<keyword evidence="5" id="KW-1278">Translocase</keyword>
<dbReference type="PANTHER" id="PTHR42794">
    <property type="entry name" value="HEMIN IMPORT ATP-BINDING PROTEIN HMUV"/>
    <property type="match status" value="1"/>
</dbReference>
<dbReference type="AlphaFoldDB" id="A0A3S4Z1M2"/>
<evidence type="ECO:0000256" key="6">
    <source>
        <dbReference type="ARBA" id="ARBA00037066"/>
    </source>
</evidence>
<keyword evidence="8" id="KW-0378">Hydrolase</keyword>
<dbReference type="InterPro" id="IPR017871">
    <property type="entry name" value="ABC_transporter-like_CS"/>
</dbReference>
<comment type="function">
    <text evidence="6">Part of the ABC transporter complex HmuTUV involved in hemin import. Responsible for energy coupling to the transport system.</text>
</comment>
<accession>A0A3S4Z1M2</accession>
<dbReference type="Pfam" id="PF00005">
    <property type="entry name" value="ABC_tran"/>
    <property type="match status" value="1"/>
</dbReference>
<dbReference type="InterPro" id="IPR027417">
    <property type="entry name" value="P-loop_NTPase"/>
</dbReference>
<dbReference type="PROSITE" id="PS00211">
    <property type="entry name" value="ABC_TRANSPORTER_1"/>
    <property type="match status" value="1"/>
</dbReference>
<dbReference type="EC" id="3.6.3.-" evidence="8"/>
<dbReference type="InterPro" id="IPR003439">
    <property type="entry name" value="ABC_transporter-like_ATP-bd"/>
</dbReference>
<dbReference type="InterPro" id="IPR003593">
    <property type="entry name" value="AAA+_ATPase"/>
</dbReference>
<evidence type="ECO:0000256" key="2">
    <source>
        <dbReference type="ARBA" id="ARBA00022475"/>
    </source>
</evidence>